<comment type="similarity">
    <text evidence="4">Belongs to the arginase family.</text>
</comment>
<gene>
    <name evidence="5" type="ORF">GO493_05190</name>
</gene>
<accession>A0A7K1TZV5</accession>
<dbReference type="PRINTS" id="PR00116">
    <property type="entry name" value="ARGINASE"/>
</dbReference>
<dbReference type="PANTHER" id="PTHR43782:SF3">
    <property type="entry name" value="ARGINASE"/>
    <property type="match status" value="1"/>
</dbReference>
<dbReference type="InterPro" id="IPR006035">
    <property type="entry name" value="Ureohydrolase"/>
</dbReference>
<evidence type="ECO:0000313" key="6">
    <source>
        <dbReference type="Proteomes" id="UP000461730"/>
    </source>
</evidence>
<dbReference type="AlphaFoldDB" id="A0A7K1TZV5"/>
<dbReference type="PANTHER" id="PTHR43782">
    <property type="entry name" value="ARGINASE"/>
    <property type="match status" value="1"/>
</dbReference>
<proteinExistence type="inferred from homology"/>
<evidence type="ECO:0000256" key="1">
    <source>
        <dbReference type="ARBA" id="ARBA00022723"/>
    </source>
</evidence>
<dbReference type="GO" id="GO:0004053">
    <property type="term" value="F:arginase activity"/>
    <property type="evidence" value="ECO:0007669"/>
    <property type="project" value="TreeGrafter"/>
</dbReference>
<keyword evidence="6" id="KW-1185">Reference proteome</keyword>
<evidence type="ECO:0000256" key="4">
    <source>
        <dbReference type="PROSITE-ProRule" id="PRU00742"/>
    </source>
</evidence>
<dbReference type="Proteomes" id="UP000461730">
    <property type="component" value="Unassembled WGS sequence"/>
</dbReference>
<evidence type="ECO:0000256" key="2">
    <source>
        <dbReference type="ARBA" id="ARBA00022801"/>
    </source>
</evidence>
<reference evidence="5 6" key="1">
    <citation type="submission" date="2019-12" db="EMBL/GenBank/DDBJ databases">
        <title>Chitinophaga sp. strain ysch24 (GDMCC 1.1355), whole genome shotgun sequence.</title>
        <authorList>
            <person name="Zhang X."/>
        </authorList>
    </citation>
    <scope>NUCLEOTIDE SEQUENCE [LARGE SCALE GENOMIC DNA]</scope>
    <source>
        <strain evidence="6">ysch24</strain>
    </source>
</reference>
<dbReference type="RefSeq" id="WP_157305031.1">
    <property type="nucleotide sequence ID" value="NZ_WRXN01000001.1"/>
</dbReference>
<dbReference type="SUPFAM" id="SSF52768">
    <property type="entry name" value="Arginase/deacetylase"/>
    <property type="match status" value="1"/>
</dbReference>
<keyword evidence="2" id="KW-0378">Hydrolase</keyword>
<dbReference type="PROSITE" id="PS51409">
    <property type="entry name" value="ARGINASE_2"/>
    <property type="match status" value="1"/>
</dbReference>
<keyword evidence="3" id="KW-0464">Manganese</keyword>
<dbReference type="GO" id="GO:0005737">
    <property type="term" value="C:cytoplasm"/>
    <property type="evidence" value="ECO:0007669"/>
    <property type="project" value="TreeGrafter"/>
</dbReference>
<evidence type="ECO:0000313" key="5">
    <source>
        <dbReference type="EMBL" id="MVT07647.1"/>
    </source>
</evidence>
<dbReference type="Gene3D" id="3.40.800.10">
    <property type="entry name" value="Ureohydrolase domain"/>
    <property type="match status" value="1"/>
</dbReference>
<dbReference type="Pfam" id="PF00491">
    <property type="entry name" value="Arginase"/>
    <property type="match status" value="1"/>
</dbReference>
<sequence length="303" mass="33276">MHNFILIEAPTNLGLKQLQPDREPGVNLLPQALRETGLAEQAGISRSINIPAPPYSMELDPESHVRNADAIAAYSRTLGARVKEAVERGTVPVVIGGDCSIIVGNMLGLKSTGGKYALFSMDGHTDYVPPGKSGTAGAAGMGLALITGHGHPKLTDIDNLGPYIQEEHIYSFGNRELYYEDYVELILDSAVNYYDLPSIREQGIDTITASFLNMIKAEQLDGFWIHLDVDILDNEVMPCVDSPNEGGLSYDEWRQTLTPLLASPYFRGINITILDPTMDPDRRYTKEFSRQLVAVLRPLSAEV</sequence>
<protein>
    <submittedName>
        <fullName evidence="5">Arginase family protein</fullName>
    </submittedName>
</protein>
<keyword evidence="1" id="KW-0479">Metal-binding</keyword>
<dbReference type="CDD" id="cd09999">
    <property type="entry name" value="Arginase-like_1"/>
    <property type="match status" value="1"/>
</dbReference>
<organism evidence="5 6">
    <name type="scientific">Chitinophaga tropicalis</name>
    <dbReference type="NCBI Taxonomy" id="2683588"/>
    <lineage>
        <taxon>Bacteria</taxon>
        <taxon>Pseudomonadati</taxon>
        <taxon>Bacteroidota</taxon>
        <taxon>Chitinophagia</taxon>
        <taxon>Chitinophagales</taxon>
        <taxon>Chitinophagaceae</taxon>
        <taxon>Chitinophaga</taxon>
    </lineage>
</organism>
<comment type="caution">
    <text evidence="5">The sequence shown here is derived from an EMBL/GenBank/DDBJ whole genome shotgun (WGS) entry which is preliminary data.</text>
</comment>
<evidence type="ECO:0000256" key="3">
    <source>
        <dbReference type="ARBA" id="ARBA00023211"/>
    </source>
</evidence>
<dbReference type="InterPro" id="IPR023696">
    <property type="entry name" value="Ureohydrolase_dom_sf"/>
</dbReference>
<dbReference type="EMBL" id="WRXN01000001">
    <property type="protein sequence ID" value="MVT07647.1"/>
    <property type="molecule type" value="Genomic_DNA"/>
</dbReference>
<dbReference type="GO" id="GO:0030145">
    <property type="term" value="F:manganese ion binding"/>
    <property type="evidence" value="ECO:0007669"/>
    <property type="project" value="TreeGrafter"/>
</dbReference>
<name>A0A7K1TZV5_9BACT</name>